<keyword evidence="1" id="KW-0472">Membrane</keyword>
<dbReference type="EMBL" id="CP072385">
    <property type="protein sequence ID" value="QUC10528.1"/>
    <property type="molecule type" value="Genomic_DNA"/>
</dbReference>
<keyword evidence="1" id="KW-0812">Transmembrane</keyword>
<dbReference type="OMA" id="VPRWIPL"/>
<reference evidence="3 4" key="1">
    <citation type="submission" date="2018-12" db="EMBL/GenBank/DDBJ databases">
        <authorList>
            <consortium name="Pathogen Informatics"/>
        </authorList>
    </citation>
    <scope>NUCLEOTIDE SEQUENCE [LARGE SCALE GENOMIC DNA]</scope>
    <source>
        <strain evidence="3 4">NCTC12967</strain>
    </source>
</reference>
<evidence type="ECO:0000313" key="3">
    <source>
        <dbReference type="EMBL" id="VEH69421.1"/>
    </source>
</evidence>
<dbReference type="Proteomes" id="UP000677180">
    <property type="component" value="Chromosome"/>
</dbReference>
<feature type="transmembrane region" description="Helical" evidence="1">
    <location>
        <begin position="12"/>
        <end position="40"/>
    </location>
</feature>
<dbReference type="GeneID" id="64406174"/>
<keyword evidence="1" id="KW-1133">Transmembrane helix</keyword>
<dbReference type="OrthoDB" id="2717873at2"/>
<evidence type="ECO:0000313" key="2">
    <source>
        <dbReference type="EMBL" id="QUC10528.1"/>
    </source>
</evidence>
<evidence type="ECO:0000313" key="4">
    <source>
        <dbReference type="Proteomes" id="UP000273044"/>
    </source>
</evidence>
<sequence>MTSEDAVPKRPGWLVLLTWGAFLCTLPSALWRIAMIMGWLPGASELRARELGSNAVDGYLYVYALSIVQVSFGFLTVGLVRPWGERIRGRTIPRIIPTLLGILGGLAVTWIFNISMVSAIAFGRRPDWGTMSGWPLVIMVWCYLPLLLWGPLAVLSACGYWWVRRPPRTTASRAARAEPEDPED</sequence>
<keyword evidence="4" id="KW-1185">Reference proteome</keyword>
<protein>
    <submittedName>
        <fullName evidence="3">Uncharacterized protein</fullName>
    </submittedName>
</protein>
<gene>
    <name evidence="2" type="ORF">J5A53_12190</name>
    <name evidence="3" type="ORF">NCTC12967_00689</name>
</gene>
<dbReference type="EMBL" id="LR134406">
    <property type="protein sequence ID" value="VEH69421.1"/>
    <property type="molecule type" value="Genomic_DNA"/>
</dbReference>
<dbReference type="Proteomes" id="UP000273044">
    <property type="component" value="Chromosome"/>
</dbReference>
<name>A0A3N4DL87_9ACTN</name>
<organism evidence="3 4">
    <name type="scientific">Arachnia propionica</name>
    <dbReference type="NCBI Taxonomy" id="1750"/>
    <lineage>
        <taxon>Bacteria</taxon>
        <taxon>Bacillati</taxon>
        <taxon>Actinomycetota</taxon>
        <taxon>Actinomycetes</taxon>
        <taxon>Propionibacteriales</taxon>
        <taxon>Propionibacteriaceae</taxon>
        <taxon>Arachnia</taxon>
    </lineage>
</organism>
<dbReference type="AlphaFoldDB" id="A0A3N4DL87"/>
<reference evidence="2" key="2">
    <citation type="submission" date="2021-03" db="EMBL/GenBank/DDBJ databases">
        <title>Human Oral Microbial Genomes.</title>
        <authorList>
            <person name="Johnston C.D."/>
            <person name="Chen T."/>
            <person name="Dewhirst F.E."/>
        </authorList>
    </citation>
    <scope>NUCLEOTIDE SEQUENCE</scope>
    <source>
        <strain evidence="2">F0714</strain>
    </source>
</reference>
<feature type="transmembrane region" description="Helical" evidence="1">
    <location>
        <begin position="134"/>
        <end position="163"/>
    </location>
</feature>
<accession>A0A3N4DL87</accession>
<feature type="transmembrane region" description="Helical" evidence="1">
    <location>
        <begin position="60"/>
        <end position="80"/>
    </location>
</feature>
<dbReference type="RefSeq" id="WP_014845819.1">
    <property type="nucleotide sequence ID" value="NZ_CP040007.1"/>
</dbReference>
<feature type="transmembrane region" description="Helical" evidence="1">
    <location>
        <begin position="100"/>
        <end position="122"/>
    </location>
</feature>
<proteinExistence type="predicted"/>
<evidence type="ECO:0000256" key="1">
    <source>
        <dbReference type="SAM" id="Phobius"/>
    </source>
</evidence>